<feature type="domain" description="Protein kinase" evidence="11">
    <location>
        <begin position="10"/>
        <end position="280"/>
    </location>
</feature>
<dbReference type="CDD" id="cd14014">
    <property type="entry name" value="STKc_PknB_like"/>
    <property type="match status" value="1"/>
</dbReference>
<evidence type="ECO:0000259" key="12">
    <source>
        <dbReference type="PROSITE" id="PS51178"/>
    </source>
</evidence>
<dbReference type="InterPro" id="IPR005543">
    <property type="entry name" value="PASTA_dom"/>
</dbReference>
<dbReference type="SUPFAM" id="SSF56112">
    <property type="entry name" value="Protein kinase-like (PK-like)"/>
    <property type="match status" value="1"/>
</dbReference>
<dbReference type="GO" id="GO:0004674">
    <property type="term" value="F:protein serine/threonine kinase activity"/>
    <property type="evidence" value="ECO:0007669"/>
    <property type="project" value="UniProtKB-EC"/>
</dbReference>
<dbReference type="PROSITE" id="PS00108">
    <property type="entry name" value="PROTEIN_KINASE_ST"/>
    <property type="match status" value="1"/>
</dbReference>
<dbReference type="RefSeq" id="WP_209808801.1">
    <property type="nucleotide sequence ID" value="NZ_JAGGKT010000001.1"/>
</dbReference>
<sequence>MIGKSLGGRYEVEQRIGGGGMAIVYKAHDNLLNRTVALKILRSQFGHDDDFIVRFRREAQAAASLSHPNIVNVYDVGEEDDIQYIVMEYVEGSTLKELITKKGLIEVEEAVPIAMEICDALDHAHHNHIIHRDIKPHNILIGKGGRVKVTDFGIARAVTSATITHTGSVIGSVHYFSPEQARGGISGEKSDIYSLGIVLYEMVTGNVPFSGDSPISVALKHLQEEIVPPKEINPKLPQSVENVILKSLVKDPLYRYQSVKEMQRDLKTCLDTERLNEPKFMPKIDDEESTRVIPAITPELMERLNGQNTATGNRQEYQPPQGKSKVWLKGIAWLVFLSLFFVVALYGFNFILSIFYVPEVNTPRVENMTLQEAQKALAEKDLKVLIKERFSDEVPQNMIIKQEPSPGMRVKENSEVTVYVSKGEEQIEVPDLVGLPERLVEVQLAKLNYEIERKPSDEYASGTVMGQTPAAGTLVTPSKDKVVVTVSMGRQTVVMPNLIGLTVEEAESVLLKNGLKKGTVKNEPSYSPKGTVFRQYPFQAGSRAPSGTEIELMISSGYPKDAKEITEPVLVLLGDQESANIAIMVTDARGKDREIVNKTITQSETFDVKVVLSPSQDATITIYNNGKIMEKRNIRYSTIP</sequence>
<evidence type="ECO:0000256" key="8">
    <source>
        <dbReference type="ARBA" id="ARBA00048679"/>
    </source>
</evidence>
<keyword evidence="4 9" id="KW-0547">Nucleotide-binding</keyword>
<dbReference type="PANTHER" id="PTHR43289:SF34">
    <property type="entry name" value="SERINE_THREONINE-PROTEIN KINASE YBDM-RELATED"/>
    <property type="match status" value="1"/>
</dbReference>
<keyword evidence="3 13" id="KW-0808">Transferase</keyword>
<dbReference type="InterPro" id="IPR008271">
    <property type="entry name" value="Ser/Thr_kinase_AS"/>
</dbReference>
<evidence type="ECO:0000256" key="3">
    <source>
        <dbReference type="ARBA" id="ARBA00022679"/>
    </source>
</evidence>
<feature type="domain" description="PASTA" evidence="12">
    <location>
        <begin position="423"/>
        <end position="488"/>
    </location>
</feature>
<protein>
    <recommendedName>
        <fullName evidence="1">non-specific serine/threonine protein kinase</fullName>
        <ecNumber evidence="1">2.7.11.1</ecNumber>
    </recommendedName>
</protein>
<evidence type="ECO:0000313" key="14">
    <source>
        <dbReference type="Proteomes" id="UP001519343"/>
    </source>
</evidence>
<keyword evidence="5 13" id="KW-0418">Kinase</keyword>
<dbReference type="Gene3D" id="3.30.200.20">
    <property type="entry name" value="Phosphorylase Kinase, domain 1"/>
    <property type="match status" value="1"/>
</dbReference>
<dbReference type="PROSITE" id="PS00107">
    <property type="entry name" value="PROTEIN_KINASE_ATP"/>
    <property type="match status" value="1"/>
</dbReference>
<dbReference type="PANTHER" id="PTHR43289">
    <property type="entry name" value="MITOGEN-ACTIVATED PROTEIN KINASE KINASE KINASE 20-RELATED"/>
    <property type="match status" value="1"/>
</dbReference>
<evidence type="ECO:0000256" key="1">
    <source>
        <dbReference type="ARBA" id="ARBA00012513"/>
    </source>
</evidence>
<evidence type="ECO:0000256" key="2">
    <source>
        <dbReference type="ARBA" id="ARBA00022527"/>
    </source>
</evidence>
<keyword evidence="10" id="KW-0472">Membrane</keyword>
<dbReference type="Gene3D" id="1.10.510.10">
    <property type="entry name" value="Transferase(Phosphotransferase) domain 1"/>
    <property type="match status" value="1"/>
</dbReference>
<evidence type="ECO:0000313" key="13">
    <source>
        <dbReference type="EMBL" id="MBP1930726.1"/>
    </source>
</evidence>
<dbReference type="Pfam" id="PF03793">
    <property type="entry name" value="PASTA"/>
    <property type="match status" value="3"/>
</dbReference>
<dbReference type="Proteomes" id="UP001519343">
    <property type="component" value="Unassembled WGS sequence"/>
</dbReference>
<dbReference type="InterPro" id="IPR011009">
    <property type="entry name" value="Kinase-like_dom_sf"/>
</dbReference>
<comment type="catalytic activity">
    <reaction evidence="7">
        <text>L-threonyl-[protein] + ATP = O-phospho-L-threonyl-[protein] + ADP + H(+)</text>
        <dbReference type="Rhea" id="RHEA:46608"/>
        <dbReference type="Rhea" id="RHEA-COMP:11060"/>
        <dbReference type="Rhea" id="RHEA-COMP:11605"/>
        <dbReference type="ChEBI" id="CHEBI:15378"/>
        <dbReference type="ChEBI" id="CHEBI:30013"/>
        <dbReference type="ChEBI" id="CHEBI:30616"/>
        <dbReference type="ChEBI" id="CHEBI:61977"/>
        <dbReference type="ChEBI" id="CHEBI:456216"/>
        <dbReference type="EC" id="2.7.11.1"/>
    </reaction>
</comment>
<dbReference type="PROSITE" id="PS50011">
    <property type="entry name" value="PROTEIN_KINASE_DOM"/>
    <property type="match status" value="1"/>
</dbReference>
<organism evidence="13 14">
    <name type="scientific">Ammoniphilus resinae</name>
    <dbReference type="NCBI Taxonomy" id="861532"/>
    <lineage>
        <taxon>Bacteria</taxon>
        <taxon>Bacillati</taxon>
        <taxon>Bacillota</taxon>
        <taxon>Bacilli</taxon>
        <taxon>Bacillales</taxon>
        <taxon>Paenibacillaceae</taxon>
        <taxon>Aneurinibacillus group</taxon>
        <taxon>Ammoniphilus</taxon>
    </lineage>
</organism>
<dbReference type="EC" id="2.7.11.1" evidence="1"/>
<keyword evidence="10" id="KW-0812">Transmembrane</keyword>
<keyword evidence="6 9" id="KW-0067">ATP-binding</keyword>
<evidence type="ECO:0000256" key="5">
    <source>
        <dbReference type="ARBA" id="ARBA00022777"/>
    </source>
</evidence>
<accession>A0ABS4GKF2</accession>
<comment type="caution">
    <text evidence="13">The sequence shown here is derived from an EMBL/GenBank/DDBJ whole genome shotgun (WGS) entry which is preliminary data.</text>
</comment>
<dbReference type="SMART" id="SM00740">
    <property type="entry name" value="PASTA"/>
    <property type="match status" value="3"/>
</dbReference>
<keyword evidence="2" id="KW-0723">Serine/threonine-protein kinase</keyword>
<dbReference type="Gene3D" id="2.60.40.2560">
    <property type="match status" value="1"/>
</dbReference>
<dbReference type="PROSITE" id="PS51178">
    <property type="entry name" value="PASTA"/>
    <property type="match status" value="3"/>
</dbReference>
<evidence type="ECO:0000256" key="9">
    <source>
        <dbReference type="PROSITE-ProRule" id="PRU10141"/>
    </source>
</evidence>
<evidence type="ECO:0000256" key="7">
    <source>
        <dbReference type="ARBA" id="ARBA00047899"/>
    </source>
</evidence>
<comment type="catalytic activity">
    <reaction evidence="8">
        <text>L-seryl-[protein] + ATP = O-phospho-L-seryl-[protein] + ADP + H(+)</text>
        <dbReference type="Rhea" id="RHEA:17989"/>
        <dbReference type="Rhea" id="RHEA-COMP:9863"/>
        <dbReference type="Rhea" id="RHEA-COMP:11604"/>
        <dbReference type="ChEBI" id="CHEBI:15378"/>
        <dbReference type="ChEBI" id="CHEBI:29999"/>
        <dbReference type="ChEBI" id="CHEBI:30616"/>
        <dbReference type="ChEBI" id="CHEBI:83421"/>
        <dbReference type="ChEBI" id="CHEBI:456216"/>
        <dbReference type="EC" id="2.7.11.1"/>
    </reaction>
</comment>
<evidence type="ECO:0000259" key="11">
    <source>
        <dbReference type="PROSITE" id="PS50011"/>
    </source>
</evidence>
<dbReference type="EMBL" id="JAGGKT010000001">
    <property type="protein sequence ID" value="MBP1930726.1"/>
    <property type="molecule type" value="Genomic_DNA"/>
</dbReference>
<dbReference type="SMART" id="SM00220">
    <property type="entry name" value="S_TKc"/>
    <property type="match status" value="1"/>
</dbReference>
<evidence type="ECO:0000256" key="4">
    <source>
        <dbReference type="ARBA" id="ARBA00022741"/>
    </source>
</evidence>
<evidence type="ECO:0000256" key="6">
    <source>
        <dbReference type="ARBA" id="ARBA00022840"/>
    </source>
</evidence>
<dbReference type="NCBIfam" id="NF033483">
    <property type="entry name" value="PknB_PASTA_kin"/>
    <property type="match status" value="1"/>
</dbReference>
<keyword evidence="14" id="KW-1185">Reference proteome</keyword>
<dbReference type="InterPro" id="IPR017441">
    <property type="entry name" value="Protein_kinase_ATP_BS"/>
</dbReference>
<feature type="binding site" evidence="9">
    <location>
        <position position="39"/>
    </location>
    <ligand>
        <name>ATP</name>
        <dbReference type="ChEBI" id="CHEBI:30616"/>
    </ligand>
</feature>
<dbReference type="Pfam" id="PF00069">
    <property type="entry name" value="Pkinase"/>
    <property type="match status" value="1"/>
</dbReference>
<dbReference type="CDD" id="cd06577">
    <property type="entry name" value="PASTA_pknB"/>
    <property type="match status" value="3"/>
</dbReference>
<name>A0ABS4GKF2_9BACL</name>
<dbReference type="InterPro" id="IPR000719">
    <property type="entry name" value="Prot_kinase_dom"/>
</dbReference>
<feature type="domain" description="PASTA" evidence="12">
    <location>
        <begin position="489"/>
        <end position="556"/>
    </location>
</feature>
<keyword evidence="10" id="KW-1133">Transmembrane helix</keyword>
<dbReference type="Gene3D" id="3.30.10.20">
    <property type="match status" value="3"/>
</dbReference>
<feature type="domain" description="PASTA" evidence="12">
    <location>
        <begin position="356"/>
        <end position="422"/>
    </location>
</feature>
<feature type="transmembrane region" description="Helical" evidence="10">
    <location>
        <begin position="331"/>
        <end position="357"/>
    </location>
</feature>
<evidence type="ECO:0000256" key="10">
    <source>
        <dbReference type="SAM" id="Phobius"/>
    </source>
</evidence>
<reference evidence="13 14" key="1">
    <citation type="submission" date="2021-03" db="EMBL/GenBank/DDBJ databases">
        <title>Genomic Encyclopedia of Type Strains, Phase IV (KMG-IV): sequencing the most valuable type-strain genomes for metagenomic binning, comparative biology and taxonomic classification.</title>
        <authorList>
            <person name="Goeker M."/>
        </authorList>
    </citation>
    <scope>NUCLEOTIDE SEQUENCE [LARGE SCALE GENOMIC DNA]</scope>
    <source>
        <strain evidence="13 14">DSM 24738</strain>
    </source>
</reference>
<gene>
    <name evidence="13" type="ORF">J2Z37_000713</name>
</gene>
<proteinExistence type="predicted"/>